<gene>
    <name evidence="1" type="ORF">SAMN05660662_1753</name>
</gene>
<dbReference type="EMBL" id="FNBT01000002">
    <property type="protein sequence ID" value="SDF29344.1"/>
    <property type="molecule type" value="Genomic_DNA"/>
</dbReference>
<organism evidence="1 2">
    <name type="scientific">Blastococcus aurantiacus</name>
    <dbReference type="NCBI Taxonomy" id="1550231"/>
    <lineage>
        <taxon>Bacteria</taxon>
        <taxon>Bacillati</taxon>
        <taxon>Actinomycetota</taxon>
        <taxon>Actinomycetes</taxon>
        <taxon>Geodermatophilales</taxon>
        <taxon>Geodermatophilaceae</taxon>
        <taxon>Blastococcus</taxon>
    </lineage>
</organism>
<dbReference type="AlphaFoldDB" id="A0A1G7JX20"/>
<reference evidence="2" key="1">
    <citation type="submission" date="2016-10" db="EMBL/GenBank/DDBJ databases">
        <authorList>
            <person name="Varghese N."/>
            <person name="Submissions S."/>
        </authorList>
    </citation>
    <scope>NUCLEOTIDE SEQUENCE [LARGE SCALE GENOMIC DNA]</scope>
    <source>
        <strain evidence="2">DSM 44268</strain>
    </source>
</reference>
<evidence type="ECO:0000313" key="1">
    <source>
        <dbReference type="EMBL" id="SDF29344.1"/>
    </source>
</evidence>
<dbReference type="RefSeq" id="WP_091764774.1">
    <property type="nucleotide sequence ID" value="NZ_FNBT01000002.1"/>
</dbReference>
<sequence length="149" mass="15916">MLDVRSECPLVDEGTTAGAEVEQSAAGAVRLGNRIPTAICQFFPPVPADLVVSQAEDEADYAELKVTSGAVRQVGNVQTEQEVEVGDLTVLVVRVEYPTNPAAGVDYRARLLDDEALGRVTLKVADAEERDLDYDEQAAAEDLVALLAD</sequence>
<keyword evidence="2" id="KW-1185">Reference proteome</keyword>
<dbReference type="Proteomes" id="UP000199406">
    <property type="component" value="Unassembled WGS sequence"/>
</dbReference>
<accession>A0A1G7JX20</accession>
<proteinExistence type="predicted"/>
<protein>
    <submittedName>
        <fullName evidence="1">Uncharacterized protein</fullName>
    </submittedName>
</protein>
<evidence type="ECO:0000313" key="2">
    <source>
        <dbReference type="Proteomes" id="UP000199406"/>
    </source>
</evidence>
<name>A0A1G7JX20_9ACTN</name>